<protein>
    <recommendedName>
        <fullName evidence="4">Phage shock protein B</fullName>
    </recommendedName>
</protein>
<keyword evidence="1" id="KW-0812">Transmembrane</keyword>
<dbReference type="EMBL" id="JAMQGP010000002">
    <property type="protein sequence ID" value="MCM2679330.1"/>
    <property type="molecule type" value="Genomic_DNA"/>
</dbReference>
<reference evidence="2 3" key="1">
    <citation type="journal article" date="2013" name="Antonie Van Leeuwenhoek">
        <title>Echinimonas agarilytica gen. nov., sp. nov., a new gammaproteobacterium isolated from the sea urchin Strongylocentrotus intermedius.</title>
        <authorList>
            <person name="Nedashkovskaya O.I."/>
            <person name="Stenkova A.M."/>
            <person name="Zhukova N.V."/>
            <person name="Van Trappen S."/>
            <person name="Lee J.S."/>
            <person name="Kim S.B."/>
        </authorList>
    </citation>
    <scope>NUCLEOTIDE SEQUENCE [LARGE SCALE GENOMIC DNA]</scope>
    <source>
        <strain evidence="2 3">KMM 6351</strain>
    </source>
</reference>
<gene>
    <name evidence="2" type="ORF">NAF29_06560</name>
</gene>
<dbReference type="RefSeq" id="WP_251260681.1">
    <property type="nucleotide sequence ID" value="NZ_JAMQGP010000002.1"/>
</dbReference>
<dbReference type="AlphaFoldDB" id="A0AA42B709"/>
<evidence type="ECO:0000256" key="1">
    <source>
        <dbReference type="SAM" id="Phobius"/>
    </source>
</evidence>
<evidence type="ECO:0000313" key="3">
    <source>
        <dbReference type="Proteomes" id="UP001165393"/>
    </source>
</evidence>
<evidence type="ECO:0000313" key="2">
    <source>
        <dbReference type="EMBL" id="MCM2679330.1"/>
    </source>
</evidence>
<accession>A0AA42B709</accession>
<proteinExistence type="predicted"/>
<organism evidence="2 3">
    <name type="scientific">Echinimonas agarilytica</name>
    <dbReference type="NCBI Taxonomy" id="1215918"/>
    <lineage>
        <taxon>Bacteria</taxon>
        <taxon>Pseudomonadati</taxon>
        <taxon>Pseudomonadota</taxon>
        <taxon>Gammaproteobacteria</taxon>
        <taxon>Alteromonadales</taxon>
        <taxon>Echinimonadaceae</taxon>
        <taxon>Echinimonas</taxon>
    </lineage>
</organism>
<dbReference type="Proteomes" id="UP001165393">
    <property type="component" value="Unassembled WGS sequence"/>
</dbReference>
<keyword evidence="1" id="KW-1133">Transmembrane helix</keyword>
<keyword evidence="3" id="KW-1185">Reference proteome</keyword>
<feature type="transmembrane region" description="Helical" evidence="1">
    <location>
        <begin position="6"/>
        <end position="24"/>
    </location>
</feature>
<name>A0AA42B709_9GAMM</name>
<evidence type="ECO:0008006" key="4">
    <source>
        <dbReference type="Google" id="ProtNLM"/>
    </source>
</evidence>
<sequence length="85" mass="9748">MQGTTLAFLIVAVVFLGGGLLRLLEKILVSRRHPSNSDLQKQFEQLESQTIKSLEQRIQVLEKIVTDEKYDLNRSFKELNKTSTD</sequence>
<keyword evidence="1" id="KW-0472">Membrane</keyword>
<comment type="caution">
    <text evidence="2">The sequence shown here is derived from an EMBL/GenBank/DDBJ whole genome shotgun (WGS) entry which is preliminary data.</text>
</comment>